<gene>
    <name evidence="11" type="ORF">AB675_6386</name>
</gene>
<dbReference type="AlphaFoldDB" id="A0A0N1H9A0"/>
<feature type="compositionally biased region" description="Basic and acidic residues" evidence="9">
    <location>
        <begin position="111"/>
        <end position="126"/>
    </location>
</feature>
<evidence type="ECO:0000256" key="8">
    <source>
        <dbReference type="ARBA" id="ARBA00044067"/>
    </source>
</evidence>
<dbReference type="CDD" id="cd14688">
    <property type="entry name" value="bZIP_YAP"/>
    <property type="match status" value="1"/>
</dbReference>
<feature type="compositionally biased region" description="Basic and acidic residues" evidence="9">
    <location>
        <begin position="138"/>
        <end position="150"/>
    </location>
</feature>
<dbReference type="OrthoDB" id="4161299at2759"/>
<evidence type="ECO:0000256" key="1">
    <source>
        <dbReference type="ARBA" id="ARBA00004049"/>
    </source>
</evidence>
<dbReference type="InterPro" id="IPR046347">
    <property type="entry name" value="bZIP_sf"/>
</dbReference>
<accession>A0A0N1H9A0</accession>
<dbReference type="RefSeq" id="XP_018004013.1">
    <property type="nucleotide sequence ID" value="XM_018146673.1"/>
</dbReference>
<keyword evidence="5" id="KW-0238">DNA-binding</keyword>
<reference evidence="11 12" key="1">
    <citation type="submission" date="2015-06" db="EMBL/GenBank/DDBJ databases">
        <title>Draft genome of the ant-associated black yeast Phialophora attae CBS 131958.</title>
        <authorList>
            <person name="Moreno L.F."/>
            <person name="Stielow B.J."/>
            <person name="de Hoog S."/>
            <person name="Vicente V.A."/>
            <person name="Weiss V.A."/>
            <person name="de Vries M."/>
            <person name="Cruz L.M."/>
            <person name="Souza E.M."/>
        </authorList>
    </citation>
    <scope>NUCLEOTIDE SEQUENCE [LARGE SCALE GENOMIC DNA]</scope>
    <source>
        <strain evidence="11 12">CBS 131958</strain>
    </source>
</reference>
<dbReference type="InterPro" id="IPR004827">
    <property type="entry name" value="bZIP"/>
</dbReference>
<feature type="compositionally biased region" description="Low complexity" evidence="9">
    <location>
        <begin position="57"/>
        <end position="68"/>
    </location>
</feature>
<name>A0A0N1H9A0_9EURO</name>
<evidence type="ECO:0000313" key="11">
    <source>
        <dbReference type="EMBL" id="KPI44050.1"/>
    </source>
</evidence>
<dbReference type="Gene3D" id="1.20.5.170">
    <property type="match status" value="1"/>
</dbReference>
<evidence type="ECO:0000256" key="7">
    <source>
        <dbReference type="ARBA" id="ARBA00023242"/>
    </source>
</evidence>
<dbReference type="PROSITE" id="PS50217">
    <property type="entry name" value="BZIP"/>
    <property type="match status" value="1"/>
</dbReference>
<evidence type="ECO:0000256" key="5">
    <source>
        <dbReference type="ARBA" id="ARBA00023125"/>
    </source>
</evidence>
<dbReference type="PROSITE" id="PS00036">
    <property type="entry name" value="BZIP_BASIC"/>
    <property type="match status" value="1"/>
</dbReference>
<organism evidence="11 12">
    <name type="scientific">Cyphellophora attinorum</name>
    <dbReference type="NCBI Taxonomy" id="1664694"/>
    <lineage>
        <taxon>Eukaryota</taxon>
        <taxon>Fungi</taxon>
        <taxon>Dikarya</taxon>
        <taxon>Ascomycota</taxon>
        <taxon>Pezizomycotina</taxon>
        <taxon>Eurotiomycetes</taxon>
        <taxon>Chaetothyriomycetidae</taxon>
        <taxon>Chaetothyriales</taxon>
        <taxon>Cyphellophoraceae</taxon>
        <taxon>Cyphellophora</taxon>
    </lineage>
</organism>
<dbReference type="GO" id="GO:0090575">
    <property type="term" value="C:RNA polymerase II transcription regulator complex"/>
    <property type="evidence" value="ECO:0007669"/>
    <property type="project" value="TreeGrafter"/>
</dbReference>
<keyword evidence="4" id="KW-0805">Transcription regulation</keyword>
<keyword evidence="12" id="KW-1185">Reference proteome</keyword>
<evidence type="ECO:0000256" key="2">
    <source>
        <dbReference type="ARBA" id="ARBA00004123"/>
    </source>
</evidence>
<evidence type="ECO:0000259" key="10">
    <source>
        <dbReference type="PROSITE" id="PS50217"/>
    </source>
</evidence>
<comment type="subcellular location">
    <subcellularLocation>
        <location evidence="2">Nucleus</location>
    </subcellularLocation>
</comment>
<dbReference type="GO" id="GO:0000976">
    <property type="term" value="F:transcription cis-regulatory region binding"/>
    <property type="evidence" value="ECO:0007669"/>
    <property type="project" value="InterPro"/>
</dbReference>
<sequence>MSTFNPDLMDHQEYMATQFNMDDLAYQLNNPSNLKTDMLGNFMHPFEDLEFPEDRSLSFSGSSSQSISPQPHHRQMMSQQLPELQGTSPLFNAARFEPISPVSSEQSIPSGRKDSFDDDHRTERRRAQNRAAQRAYRQRKDQSLKQREQEVQSLKDELEKAQKLNKTLCKVVAVLRERLKEPAEEEEQS</sequence>
<evidence type="ECO:0000256" key="4">
    <source>
        <dbReference type="ARBA" id="ARBA00023015"/>
    </source>
</evidence>
<proteinExistence type="inferred from homology"/>
<dbReference type="EMBL" id="LFJN01000004">
    <property type="protein sequence ID" value="KPI44050.1"/>
    <property type="molecule type" value="Genomic_DNA"/>
</dbReference>
<evidence type="ECO:0000256" key="9">
    <source>
        <dbReference type="SAM" id="MobiDB-lite"/>
    </source>
</evidence>
<dbReference type="Pfam" id="PF00170">
    <property type="entry name" value="bZIP_1"/>
    <property type="match status" value="1"/>
</dbReference>
<comment type="similarity">
    <text evidence="3">Belongs to the bZIP family.</text>
</comment>
<dbReference type="VEuPathDB" id="FungiDB:AB675_6386"/>
<protein>
    <recommendedName>
        <fullName evidence="8">Putative transcription factor kapC</fullName>
    </recommendedName>
</protein>
<dbReference type="PANTHER" id="PTHR40621:SF11">
    <property type="entry name" value="TRANSCRIPTION FACTOR KAPC-RELATED"/>
    <property type="match status" value="1"/>
</dbReference>
<evidence type="ECO:0000256" key="3">
    <source>
        <dbReference type="ARBA" id="ARBA00007163"/>
    </source>
</evidence>
<dbReference type="PANTHER" id="PTHR40621">
    <property type="entry name" value="TRANSCRIPTION FACTOR KAPC-RELATED"/>
    <property type="match status" value="1"/>
</dbReference>
<dbReference type="InterPro" id="IPR050936">
    <property type="entry name" value="AP-1-like"/>
</dbReference>
<keyword evidence="7" id="KW-0539">Nucleus</keyword>
<keyword evidence="6" id="KW-0804">Transcription</keyword>
<feature type="region of interest" description="Disordered" evidence="9">
    <location>
        <begin position="53"/>
        <end position="79"/>
    </location>
</feature>
<dbReference type="GeneID" id="28738553"/>
<dbReference type="SUPFAM" id="SSF57959">
    <property type="entry name" value="Leucine zipper domain"/>
    <property type="match status" value="1"/>
</dbReference>
<dbReference type="SMART" id="SM00338">
    <property type="entry name" value="BRLZ"/>
    <property type="match status" value="1"/>
</dbReference>
<dbReference type="GO" id="GO:0001228">
    <property type="term" value="F:DNA-binding transcription activator activity, RNA polymerase II-specific"/>
    <property type="evidence" value="ECO:0007669"/>
    <property type="project" value="TreeGrafter"/>
</dbReference>
<evidence type="ECO:0000313" key="12">
    <source>
        <dbReference type="Proteomes" id="UP000038010"/>
    </source>
</evidence>
<comment type="function">
    <text evidence="1">Putative transcription factor.</text>
</comment>
<feature type="region of interest" description="Disordered" evidence="9">
    <location>
        <begin position="92"/>
        <end position="150"/>
    </location>
</feature>
<dbReference type="Proteomes" id="UP000038010">
    <property type="component" value="Unassembled WGS sequence"/>
</dbReference>
<comment type="caution">
    <text evidence="11">The sequence shown here is derived from an EMBL/GenBank/DDBJ whole genome shotgun (WGS) entry which is preliminary data.</text>
</comment>
<feature type="domain" description="BZIP" evidence="10">
    <location>
        <begin position="119"/>
        <end position="182"/>
    </location>
</feature>
<evidence type="ECO:0000256" key="6">
    <source>
        <dbReference type="ARBA" id="ARBA00023163"/>
    </source>
</evidence>